<dbReference type="AlphaFoldDB" id="A0A8C9FPT4"/>
<sequence>MARGGHVAGLTRGAGRGWRRETAAAAAAAPPSAEQQQQQQQYSAGRRGAAGAPMPGPTQALSPNGENNNDIIQDNGTTIIPFRKHTVRGERSYRSSLLPVHGHVVPRLY</sequence>
<name>A0A8C9FPT4_PAVCR</name>
<feature type="region of interest" description="Disordered" evidence="1">
    <location>
        <begin position="1"/>
        <end position="77"/>
    </location>
</feature>
<reference evidence="2" key="2">
    <citation type="submission" date="2025-09" db="UniProtKB">
        <authorList>
            <consortium name="Ensembl"/>
        </authorList>
    </citation>
    <scope>IDENTIFICATION</scope>
</reference>
<evidence type="ECO:0000313" key="3">
    <source>
        <dbReference type="Proteomes" id="UP000694428"/>
    </source>
</evidence>
<evidence type="ECO:0000256" key="1">
    <source>
        <dbReference type="SAM" id="MobiDB-lite"/>
    </source>
</evidence>
<feature type="compositionally biased region" description="Low complexity" evidence="1">
    <location>
        <begin position="23"/>
        <end position="60"/>
    </location>
</feature>
<keyword evidence="3" id="KW-1185">Reference proteome</keyword>
<reference evidence="2" key="1">
    <citation type="submission" date="2025-08" db="UniProtKB">
        <authorList>
            <consortium name="Ensembl"/>
        </authorList>
    </citation>
    <scope>IDENTIFICATION</scope>
</reference>
<evidence type="ECO:0000313" key="2">
    <source>
        <dbReference type="Ensembl" id="ENSPSTP00000018414.1"/>
    </source>
</evidence>
<protein>
    <submittedName>
        <fullName evidence="2">Uncharacterized protein</fullName>
    </submittedName>
</protein>
<feature type="compositionally biased region" description="Polar residues" evidence="1">
    <location>
        <begin position="61"/>
        <end position="77"/>
    </location>
</feature>
<dbReference type="Proteomes" id="UP000694428">
    <property type="component" value="Unplaced"/>
</dbReference>
<proteinExistence type="predicted"/>
<accession>A0A8C9FPT4</accession>
<organism evidence="2 3">
    <name type="scientific">Pavo cristatus</name>
    <name type="common">Indian peafowl</name>
    <name type="synonym">Blue peafowl</name>
    <dbReference type="NCBI Taxonomy" id="9049"/>
    <lineage>
        <taxon>Eukaryota</taxon>
        <taxon>Metazoa</taxon>
        <taxon>Chordata</taxon>
        <taxon>Craniata</taxon>
        <taxon>Vertebrata</taxon>
        <taxon>Euteleostomi</taxon>
        <taxon>Archelosauria</taxon>
        <taxon>Archosauria</taxon>
        <taxon>Dinosauria</taxon>
        <taxon>Saurischia</taxon>
        <taxon>Theropoda</taxon>
        <taxon>Coelurosauria</taxon>
        <taxon>Aves</taxon>
        <taxon>Neognathae</taxon>
        <taxon>Galloanserae</taxon>
        <taxon>Galliformes</taxon>
        <taxon>Phasianidae</taxon>
        <taxon>Phasianinae</taxon>
        <taxon>Pavo</taxon>
    </lineage>
</organism>
<dbReference type="Ensembl" id="ENSPSTT00000019295.1">
    <property type="protein sequence ID" value="ENSPSTP00000018414.1"/>
    <property type="gene ID" value="ENSPSTG00000013223.1"/>
</dbReference>